<evidence type="ECO:0000256" key="5">
    <source>
        <dbReference type="ARBA" id="ARBA00022777"/>
    </source>
</evidence>
<sequence length="233" mass="26279">MNDITFETADNEPDQHQVQSPYLMMVQSVSHELRSVFGIISGMHSLLPLASGEDERRDMFHRLQNNTEYAAQLFTALEDYCAMETGPVQVESSSFRPAGALEYIRKKAQPMLERRRASLTLDGDREMRVDGDEEKVQCIVRNLVFHLAGVARVRDIAVTWGQSAHSWHVNVNYLGEPLPAWLFYAGDQSYDESIGSHVGLLIVRRLVSVLGGKIREMPVETPGRRGIALHFPL</sequence>
<keyword evidence="5 8" id="KW-0418">Kinase</keyword>
<dbReference type="STRING" id="471854.Dfer_5580"/>
<dbReference type="Gene3D" id="3.30.565.10">
    <property type="entry name" value="Histidine kinase-like ATPase, C-terminal domain"/>
    <property type="match status" value="1"/>
</dbReference>
<dbReference type="SUPFAM" id="SSF55874">
    <property type="entry name" value="ATPase domain of HSP90 chaperone/DNA topoisomerase II/histidine kinase"/>
    <property type="match status" value="1"/>
</dbReference>
<dbReference type="InterPro" id="IPR005467">
    <property type="entry name" value="His_kinase_dom"/>
</dbReference>
<evidence type="ECO:0000259" key="7">
    <source>
        <dbReference type="PROSITE" id="PS50109"/>
    </source>
</evidence>
<dbReference type="InterPro" id="IPR050351">
    <property type="entry name" value="BphY/WalK/GraS-like"/>
</dbReference>
<protein>
    <recommendedName>
        <fullName evidence="2">histidine kinase</fullName>
        <ecNumber evidence="2">2.7.13.3</ecNumber>
    </recommendedName>
</protein>
<dbReference type="SUPFAM" id="SSF47384">
    <property type="entry name" value="Homodimeric domain of signal transducing histidine kinase"/>
    <property type="match status" value="1"/>
</dbReference>
<dbReference type="AlphaFoldDB" id="C6VWM0"/>
<dbReference type="Proteomes" id="UP000002011">
    <property type="component" value="Chromosome"/>
</dbReference>
<name>C6VWM0_DYAFD</name>
<keyword evidence="9" id="KW-1185">Reference proteome</keyword>
<dbReference type="PANTHER" id="PTHR45453:SF1">
    <property type="entry name" value="PHOSPHATE REGULON SENSOR PROTEIN PHOR"/>
    <property type="match status" value="1"/>
</dbReference>
<dbReference type="RefSeq" id="WP_015815010.1">
    <property type="nucleotide sequence ID" value="NC_013037.1"/>
</dbReference>
<dbReference type="eggNOG" id="COG0642">
    <property type="taxonomic scope" value="Bacteria"/>
</dbReference>
<keyword evidence="4" id="KW-0808">Transferase</keyword>
<evidence type="ECO:0000256" key="4">
    <source>
        <dbReference type="ARBA" id="ARBA00022679"/>
    </source>
</evidence>
<dbReference type="GO" id="GO:0004721">
    <property type="term" value="F:phosphoprotein phosphatase activity"/>
    <property type="evidence" value="ECO:0007669"/>
    <property type="project" value="TreeGrafter"/>
</dbReference>
<dbReference type="PROSITE" id="PS50109">
    <property type="entry name" value="HIS_KIN"/>
    <property type="match status" value="1"/>
</dbReference>
<proteinExistence type="predicted"/>
<accession>C6VWM0</accession>
<evidence type="ECO:0000256" key="2">
    <source>
        <dbReference type="ARBA" id="ARBA00012438"/>
    </source>
</evidence>
<dbReference type="InterPro" id="IPR036890">
    <property type="entry name" value="HATPase_C_sf"/>
</dbReference>
<comment type="catalytic activity">
    <reaction evidence="1">
        <text>ATP + protein L-histidine = ADP + protein N-phospho-L-histidine.</text>
        <dbReference type="EC" id="2.7.13.3"/>
    </reaction>
</comment>
<feature type="domain" description="Histidine kinase" evidence="7">
    <location>
        <begin position="28"/>
        <end position="233"/>
    </location>
</feature>
<dbReference type="OrthoDB" id="9827694at2"/>
<evidence type="ECO:0000256" key="6">
    <source>
        <dbReference type="ARBA" id="ARBA00023012"/>
    </source>
</evidence>
<reference evidence="8 9" key="1">
    <citation type="journal article" date="2009" name="Stand. Genomic Sci.">
        <title>Complete genome sequence of Dyadobacter fermentans type strain (NS114).</title>
        <authorList>
            <person name="Lang E."/>
            <person name="Lapidus A."/>
            <person name="Chertkov O."/>
            <person name="Brettin T."/>
            <person name="Detter J.C."/>
            <person name="Han C."/>
            <person name="Copeland A."/>
            <person name="Glavina Del Rio T."/>
            <person name="Nolan M."/>
            <person name="Chen F."/>
            <person name="Lucas S."/>
            <person name="Tice H."/>
            <person name="Cheng J.F."/>
            <person name="Land M."/>
            <person name="Hauser L."/>
            <person name="Chang Y.J."/>
            <person name="Jeffries C.D."/>
            <person name="Kopitz M."/>
            <person name="Bruce D."/>
            <person name="Goodwin L."/>
            <person name="Pitluck S."/>
            <person name="Ovchinnikova G."/>
            <person name="Pati A."/>
            <person name="Ivanova N."/>
            <person name="Mavrommatis K."/>
            <person name="Chen A."/>
            <person name="Palaniappan K."/>
            <person name="Chain P."/>
            <person name="Bristow J."/>
            <person name="Eisen J.A."/>
            <person name="Markowitz V."/>
            <person name="Hugenholtz P."/>
            <person name="Goker M."/>
            <person name="Rohde M."/>
            <person name="Kyrpides N.C."/>
            <person name="Klenk H.P."/>
        </authorList>
    </citation>
    <scope>NUCLEOTIDE SEQUENCE [LARGE SCALE GENOMIC DNA]</scope>
    <source>
        <strain evidence="9">ATCC 700827 / DSM 18053 / CIP 107007 / KCTC 52180 / NS114</strain>
    </source>
</reference>
<dbReference type="InterPro" id="IPR003661">
    <property type="entry name" value="HisK_dim/P_dom"/>
</dbReference>
<evidence type="ECO:0000256" key="1">
    <source>
        <dbReference type="ARBA" id="ARBA00000085"/>
    </source>
</evidence>
<dbReference type="KEGG" id="dfe:Dfer_5580"/>
<evidence type="ECO:0000256" key="3">
    <source>
        <dbReference type="ARBA" id="ARBA00022553"/>
    </source>
</evidence>
<evidence type="ECO:0000313" key="8">
    <source>
        <dbReference type="EMBL" id="ACT96770.1"/>
    </source>
</evidence>
<dbReference type="InterPro" id="IPR036097">
    <property type="entry name" value="HisK_dim/P_sf"/>
</dbReference>
<dbReference type="HOGENOM" id="CLU_1188453_0_0_10"/>
<gene>
    <name evidence="8" type="ordered locus">Dfer_5580</name>
</gene>
<keyword evidence="6" id="KW-0902">Two-component regulatory system</keyword>
<dbReference type="PANTHER" id="PTHR45453">
    <property type="entry name" value="PHOSPHATE REGULON SENSOR PROTEIN PHOR"/>
    <property type="match status" value="1"/>
</dbReference>
<dbReference type="GO" id="GO:0005886">
    <property type="term" value="C:plasma membrane"/>
    <property type="evidence" value="ECO:0007669"/>
    <property type="project" value="TreeGrafter"/>
</dbReference>
<dbReference type="EMBL" id="CP001619">
    <property type="protein sequence ID" value="ACT96770.1"/>
    <property type="molecule type" value="Genomic_DNA"/>
</dbReference>
<keyword evidence="3" id="KW-0597">Phosphoprotein</keyword>
<organism evidence="8 9">
    <name type="scientific">Dyadobacter fermentans (strain ATCC 700827 / DSM 18053 / CIP 107007 / KCTC 52180 / NS114)</name>
    <dbReference type="NCBI Taxonomy" id="471854"/>
    <lineage>
        <taxon>Bacteria</taxon>
        <taxon>Pseudomonadati</taxon>
        <taxon>Bacteroidota</taxon>
        <taxon>Cytophagia</taxon>
        <taxon>Cytophagales</taxon>
        <taxon>Spirosomataceae</taxon>
        <taxon>Dyadobacter</taxon>
    </lineage>
</organism>
<dbReference type="CDD" id="cd00082">
    <property type="entry name" value="HisKA"/>
    <property type="match status" value="1"/>
</dbReference>
<dbReference type="GO" id="GO:0000155">
    <property type="term" value="F:phosphorelay sensor kinase activity"/>
    <property type="evidence" value="ECO:0007669"/>
    <property type="project" value="InterPro"/>
</dbReference>
<dbReference type="EC" id="2.7.13.3" evidence="2"/>
<dbReference type="SMR" id="C6VWM0"/>
<evidence type="ECO:0000313" key="9">
    <source>
        <dbReference type="Proteomes" id="UP000002011"/>
    </source>
</evidence>
<dbReference type="GO" id="GO:0016036">
    <property type="term" value="P:cellular response to phosphate starvation"/>
    <property type="evidence" value="ECO:0007669"/>
    <property type="project" value="TreeGrafter"/>
</dbReference>